<evidence type="ECO:0000313" key="12">
    <source>
        <dbReference type="EMBL" id="OMD55373.1"/>
    </source>
</evidence>
<evidence type="ECO:0000259" key="9">
    <source>
        <dbReference type="Pfam" id="PF01488"/>
    </source>
</evidence>
<dbReference type="HAMAP" id="MF_00222">
    <property type="entry name" value="Shikimate_DH_AroE"/>
    <property type="match status" value="1"/>
</dbReference>
<comment type="function">
    <text evidence="8">Involved in the biosynthesis of the chorismate, which leads to the biosynthesis of aromatic amino acids. Catalyzes the reversible NADPH linked reduction of 3-dehydroshikimate (DHSA) to yield shikimate (SA).</text>
</comment>
<dbReference type="InterPro" id="IPR022893">
    <property type="entry name" value="Shikimate_DH_fam"/>
</dbReference>
<feature type="domain" description="SDH C-terminal" evidence="11">
    <location>
        <begin position="235"/>
        <end position="265"/>
    </location>
</feature>
<dbReference type="SUPFAM" id="SSF51735">
    <property type="entry name" value="NAD(P)-binding Rossmann-fold domains"/>
    <property type="match status" value="1"/>
</dbReference>
<evidence type="ECO:0000256" key="8">
    <source>
        <dbReference type="HAMAP-Rule" id="MF_00222"/>
    </source>
</evidence>
<dbReference type="Gene3D" id="3.40.50.10860">
    <property type="entry name" value="Leucine Dehydrogenase, chain A, domain 1"/>
    <property type="match status" value="1"/>
</dbReference>
<feature type="binding site" evidence="8">
    <location>
        <begin position="120"/>
        <end position="124"/>
    </location>
    <ligand>
        <name>NADP(+)</name>
        <dbReference type="ChEBI" id="CHEBI:58349"/>
    </ligand>
</feature>
<dbReference type="InterPro" id="IPR011342">
    <property type="entry name" value="Shikimate_DH"/>
</dbReference>
<dbReference type="EC" id="1.1.1.25" evidence="2 8"/>
<dbReference type="EMBL" id="MPTD01000002">
    <property type="protein sequence ID" value="OMD55373.1"/>
    <property type="molecule type" value="Genomic_DNA"/>
</dbReference>
<dbReference type="NCBIfam" id="TIGR00507">
    <property type="entry name" value="aroE"/>
    <property type="match status" value="1"/>
</dbReference>
<dbReference type="Pfam" id="PF01488">
    <property type="entry name" value="Shikimate_DH"/>
    <property type="match status" value="1"/>
</dbReference>
<feature type="binding site" evidence="8">
    <location>
        <position position="95"/>
    </location>
    <ligand>
        <name>shikimate</name>
        <dbReference type="ChEBI" id="CHEBI:36208"/>
    </ligand>
</feature>
<keyword evidence="13" id="KW-1185">Reference proteome</keyword>
<keyword evidence="3 8" id="KW-0028">Amino-acid biosynthesis</keyword>
<comment type="similarity">
    <text evidence="8">Belongs to the shikimate dehydrogenase family.</text>
</comment>
<dbReference type="InterPro" id="IPR036291">
    <property type="entry name" value="NAD(P)-bd_dom_sf"/>
</dbReference>
<feature type="binding site" evidence="8">
    <location>
        <position position="242"/>
    </location>
    <ligand>
        <name>shikimate</name>
        <dbReference type="ChEBI" id="CHEBI:36208"/>
    </ligand>
</feature>
<feature type="binding site" evidence="8">
    <location>
        <position position="214"/>
    </location>
    <ligand>
        <name>shikimate</name>
        <dbReference type="ChEBI" id="CHEBI:36208"/>
    </ligand>
</feature>
<evidence type="ECO:0000259" key="11">
    <source>
        <dbReference type="Pfam" id="PF18317"/>
    </source>
</evidence>
<name>A0ABX3HVI1_9BACL</name>
<gene>
    <name evidence="8" type="primary">aroE</name>
    <name evidence="12" type="ORF">BSK51_02730</name>
</gene>
<dbReference type="CDD" id="cd01065">
    <property type="entry name" value="NAD_bind_Shikimate_DH"/>
    <property type="match status" value="1"/>
</dbReference>
<dbReference type="Gene3D" id="3.40.50.720">
    <property type="entry name" value="NAD(P)-binding Rossmann-like Domain"/>
    <property type="match status" value="1"/>
</dbReference>
<evidence type="ECO:0000256" key="1">
    <source>
        <dbReference type="ARBA" id="ARBA00004871"/>
    </source>
</evidence>
<feature type="binding site" evidence="8">
    <location>
        <position position="80"/>
    </location>
    <ligand>
        <name>shikimate</name>
        <dbReference type="ChEBI" id="CHEBI:36208"/>
    </ligand>
</feature>
<feature type="binding site" evidence="8">
    <location>
        <position position="212"/>
    </location>
    <ligand>
        <name>NADP(+)</name>
        <dbReference type="ChEBI" id="CHEBI:58349"/>
    </ligand>
</feature>
<comment type="catalytic activity">
    <reaction evidence="7 8">
        <text>shikimate + NADP(+) = 3-dehydroshikimate + NADPH + H(+)</text>
        <dbReference type="Rhea" id="RHEA:17737"/>
        <dbReference type="ChEBI" id="CHEBI:15378"/>
        <dbReference type="ChEBI" id="CHEBI:16630"/>
        <dbReference type="ChEBI" id="CHEBI:36208"/>
        <dbReference type="ChEBI" id="CHEBI:57783"/>
        <dbReference type="ChEBI" id="CHEBI:58349"/>
        <dbReference type="EC" id="1.1.1.25"/>
    </reaction>
</comment>
<sequence>MGDPIIQSKSPIMHEAALQALGIPGAYVPLHILPENLEDAVQAIRTLGFRGVNVTIPHKVAVMAYVDLLDESAVAVGAVNTIVNNNGVLTGYNTDGIGYVRSLKAEAISDLSGTKIMVIGAGGAARGIVAALLQEKPSSILIANRSVDKAQDLAAECQSKGNVVGISMNEVAEMLDGVDVLINTTSVGMYPHMDETPIDPELLRAGMVVSDLIYNPLRTRLLLEGLERGCKIHGGLGMFVYQGAYALEYWTGQPAPTETMRQTILHCLGGKE</sequence>
<feature type="binding site" evidence="8">
    <location>
        <begin position="8"/>
        <end position="10"/>
    </location>
    <ligand>
        <name>shikimate</name>
        <dbReference type="ChEBI" id="CHEBI:36208"/>
    </ligand>
</feature>
<proteinExistence type="inferred from homology"/>
<keyword evidence="6 8" id="KW-0057">Aromatic amino acid biosynthesis</keyword>
<dbReference type="Proteomes" id="UP000187313">
    <property type="component" value="Unassembled WGS sequence"/>
</dbReference>
<feature type="active site" description="Proton acceptor" evidence="8">
    <location>
        <position position="59"/>
    </location>
</feature>
<accession>A0ABX3HVI1</accession>
<dbReference type="PANTHER" id="PTHR21089">
    <property type="entry name" value="SHIKIMATE DEHYDROGENASE"/>
    <property type="match status" value="1"/>
</dbReference>
<dbReference type="InterPro" id="IPR013708">
    <property type="entry name" value="Shikimate_DH-bd_N"/>
</dbReference>
<dbReference type="PANTHER" id="PTHR21089:SF1">
    <property type="entry name" value="BIFUNCTIONAL 3-DEHYDROQUINATE DEHYDRATASE_SHIKIMATE DEHYDROGENASE, CHLOROPLASTIC"/>
    <property type="match status" value="1"/>
</dbReference>
<evidence type="ECO:0000313" key="13">
    <source>
        <dbReference type="Proteomes" id="UP000187313"/>
    </source>
</evidence>
<dbReference type="Pfam" id="PF08501">
    <property type="entry name" value="Shikimate_dh_N"/>
    <property type="match status" value="1"/>
</dbReference>
<dbReference type="InterPro" id="IPR006151">
    <property type="entry name" value="Shikm_DH/Glu-tRNA_Rdtase"/>
</dbReference>
<comment type="subunit">
    <text evidence="8">Homodimer.</text>
</comment>
<protein>
    <recommendedName>
        <fullName evidence="2 8">Shikimate dehydrogenase (NADP(+))</fullName>
        <shortName evidence="8">SDH</shortName>
        <ecNumber evidence="2 8">1.1.1.25</ecNumber>
    </recommendedName>
</protein>
<dbReference type="InterPro" id="IPR041121">
    <property type="entry name" value="SDH_C"/>
</dbReference>
<comment type="pathway">
    <text evidence="1 8">Metabolic intermediate biosynthesis; chorismate biosynthesis; chorismate from D-erythrose 4-phosphate and phosphoenolpyruvate: step 4/7.</text>
</comment>
<feature type="binding site" evidence="8">
    <location>
        <position position="71"/>
    </location>
    <ligand>
        <name>NADP(+)</name>
        <dbReference type="ChEBI" id="CHEBI:58349"/>
    </ligand>
</feature>
<feature type="binding site" evidence="8">
    <location>
        <position position="235"/>
    </location>
    <ligand>
        <name>NADP(+)</name>
        <dbReference type="ChEBI" id="CHEBI:58349"/>
    </ligand>
</feature>
<keyword evidence="5 8" id="KW-0560">Oxidoreductase</keyword>
<comment type="caution">
    <text evidence="12">The sequence shown here is derived from an EMBL/GenBank/DDBJ whole genome shotgun (WGS) entry which is preliminary data.</text>
</comment>
<evidence type="ECO:0000256" key="4">
    <source>
        <dbReference type="ARBA" id="ARBA00022857"/>
    </source>
</evidence>
<keyword evidence="4 8" id="KW-0521">NADP</keyword>
<feature type="binding site" evidence="8">
    <location>
        <position position="55"/>
    </location>
    <ligand>
        <name>shikimate</name>
        <dbReference type="ChEBI" id="CHEBI:36208"/>
    </ligand>
</feature>
<organism evidence="12 13">
    <name type="scientific">Paenibacillus odorifer</name>
    <dbReference type="NCBI Taxonomy" id="189426"/>
    <lineage>
        <taxon>Bacteria</taxon>
        <taxon>Bacillati</taxon>
        <taxon>Bacillota</taxon>
        <taxon>Bacilli</taxon>
        <taxon>Bacillales</taxon>
        <taxon>Paenibacillaceae</taxon>
        <taxon>Paenibacillus</taxon>
    </lineage>
</organism>
<evidence type="ECO:0000256" key="6">
    <source>
        <dbReference type="ARBA" id="ARBA00023141"/>
    </source>
</evidence>
<feature type="domain" description="Quinate/shikimate 5-dehydrogenase/glutamyl-tRNA reductase" evidence="9">
    <location>
        <begin position="106"/>
        <end position="186"/>
    </location>
</feature>
<comment type="caution">
    <text evidence="8">Lacks conserved residue(s) required for the propagation of feature annotation.</text>
</comment>
<feature type="domain" description="Shikimate dehydrogenase substrate binding N-terminal" evidence="10">
    <location>
        <begin position="1"/>
        <end position="82"/>
    </location>
</feature>
<evidence type="ECO:0000256" key="7">
    <source>
        <dbReference type="ARBA" id="ARBA00049442"/>
    </source>
</evidence>
<dbReference type="Pfam" id="PF18317">
    <property type="entry name" value="SDH_C"/>
    <property type="match status" value="1"/>
</dbReference>
<dbReference type="SUPFAM" id="SSF53223">
    <property type="entry name" value="Aminoacid dehydrogenase-like, N-terminal domain"/>
    <property type="match status" value="1"/>
</dbReference>
<dbReference type="NCBIfam" id="NF001319">
    <property type="entry name" value="PRK00258.3-3"/>
    <property type="match status" value="1"/>
</dbReference>
<dbReference type="InterPro" id="IPR046346">
    <property type="entry name" value="Aminoacid_DH-like_N_sf"/>
</dbReference>
<evidence type="ECO:0000256" key="5">
    <source>
        <dbReference type="ARBA" id="ARBA00023002"/>
    </source>
</evidence>
<evidence type="ECO:0000259" key="10">
    <source>
        <dbReference type="Pfam" id="PF08501"/>
    </source>
</evidence>
<evidence type="ECO:0000256" key="2">
    <source>
        <dbReference type="ARBA" id="ARBA00012962"/>
    </source>
</evidence>
<reference evidence="12 13" key="1">
    <citation type="submission" date="2016-10" db="EMBL/GenBank/DDBJ databases">
        <title>Paenibacillus species isolates.</title>
        <authorList>
            <person name="Beno S.M."/>
        </authorList>
    </citation>
    <scope>NUCLEOTIDE SEQUENCE [LARGE SCALE GENOMIC DNA]</scope>
    <source>
        <strain evidence="12 13">FSL R5-0923</strain>
    </source>
</reference>
<evidence type="ECO:0000256" key="3">
    <source>
        <dbReference type="ARBA" id="ARBA00022605"/>
    </source>
</evidence>